<sequence length="72" mass="8932">MWLKGYWKFQQKLRYNFDAEKRADSVPIDNCLYVRSYCDDVCRNCDRFDWHWSTFGLVYDNSFPDYMFSDCR</sequence>
<evidence type="ECO:0000313" key="2">
    <source>
        <dbReference type="Proteomes" id="UP000789920"/>
    </source>
</evidence>
<dbReference type="Proteomes" id="UP000789920">
    <property type="component" value="Unassembled WGS sequence"/>
</dbReference>
<gene>
    <name evidence="1" type="ORF">RPERSI_LOCUS36861</name>
</gene>
<keyword evidence="2" id="KW-1185">Reference proteome</keyword>
<evidence type="ECO:0000313" key="1">
    <source>
        <dbReference type="EMBL" id="CAG8852024.1"/>
    </source>
</evidence>
<proteinExistence type="predicted"/>
<organism evidence="1 2">
    <name type="scientific">Racocetra persica</name>
    <dbReference type="NCBI Taxonomy" id="160502"/>
    <lineage>
        <taxon>Eukaryota</taxon>
        <taxon>Fungi</taxon>
        <taxon>Fungi incertae sedis</taxon>
        <taxon>Mucoromycota</taxon>
        <taxon>Glomeromycotina</taxon>
        <taxon>Glomeromycetes</taxon>
        <taxon>Diversisporales</taxon>
        <taxon>Gigasporaceae</taxon>
        <taxon>Racocetra</taxon>
    </lineage>
</organism>
<name>A0ACA9SYF8_9GLOM</name>
<reference evidence="1" key="1">
    <citation type="submission" date="2021-06" db="EMBL/GenBank/DDBJ databases">
        <authorList>
            <person name="Kallberg Y."/>
            <person name="Tangrot J."/>
            <person name="Rosling A."/>
        </authorList>
    </citation>
    <scope>NUCLEOTIDE SEQUENCE</scope>
    <source>
        <strain evidence="1">MA461A</strain>
    </source>
</reference>
<comment type="caution">
    <text evidence="1">The sequence shown here is derived from an EMBL/GenBank/DDBJ whole genome shotgun (WGS) entry which is preliminary data.</text>
</comment>
<protein>
    <submittedName>
        <fullName evidence="1">21187_t:CDS:1</fullName>
    </submittedName>
</protein>
<feature type="non-terminal residue" evidence="1">
    <location>
        <position position="72"/>
    </location>
</feature>
<dbReference type="EMBL" id="CAJVQC010179574">
    <property type="protein sequence ID" value="CAG8852024.1"/>
    <property type="molecule type" value="Genomic_DNA"/>
</dbReference>
<accession>A0ACA9SYF8</accession>